<evidence type="ECO:0000313" key="1">
    <source>
        <dbReference type="EMBL" id="GBM31624.1"/>
    </source>
</evidence>
<gene>
    <name evidence="1" type="ORF">AVEN_213655_1</name>
</gene>
<evidence type="ECO:0000313" key="2">
    <source>
        <dbReference type="Proteomes" id="UP000499080"/>
    </source>
</evidence>
<proteinExistence type="predicted"/>
<keyword evidence="2" id="KW-1185">Reference proteome</keyword>
<organism evidence="1 2">
    <name type="scientific">Araneus ventricosus</name>
    <name type="common">Orbweaver spider</name>
    <name type="synonym">Epeira ventricosa</name>
    <dbReference type="NCBI Taxonomy" id="182803"/>
    <lineage>
        <taxon>Eukaryota</taxon>
        <taxon>Metazoa</taxon>
        <taxon>Ecdysozoa</taxon>
        <taxon>Arthropoda</taxon>
        <taxon>Chelicerata</taxon>
        <taxon>Arachnida</taxon>
        <taxon>Araneae</taxon>
        <taxon>Araneomorphae</taxon>
        <taxon>Entelegynae</taxon>
        <taxon>Araneoidea</taxon>
        <taxon>Araneidae</taxon>
        <taxon>Araneus</taxon>
    </lineage>
</organism>
<dbReference type="Proteomes" id="UP000499080">
    <property type="component" value="Unassembled WGS sequence"/>
</dbReference>
<comment type="caution">
    <text evidence="1">The sequence shown here is derived from an EMBL/GenBank/DDBJ whole genome shotgun (WGS) entry which is preliminary data.</text>
</comment>
<sequence length="181" mass="21196">MNTDEEPIAKRRRMTKERKARWLARQSQESLDIIRAVDAAAYRRRIEAGTPAQSQARRERYAEAHHLHNRLSDTYRRLREVESRVIAESNEAGEDDVNMVFRCDRHSNQRRCNVPTANEIAMAFLNSDGEPPFERNIRVYPMNPENPQQPFININILIPNLDPMAYPLSLWRTWLATQLAL</sequence>
<dbReference type="EMBL" id="BGPR01171255">
    <property type="protein sequence ID" value="GBM31624.1"/>
    <property type="molecule type" value="Genomic_DNA"/>
</dbReference>
<dbReference type="AlphaFoldDB" id="A0A4Y2EUN5"/>
<accession>A0A4Y2EUN5</accession>
<evidence type="ECO:0008006" key="3">
    <source>
        <dbReference type="Google" id="ProtNLM"/>
    </source>
</evidence>
<protein>
    <recommendedName>
        <fullName evidence="3">Helitron helicase-like domain-containing protein</fullName>
    </recommendedName>
</protein>
<name>A0A4Y2EUN5_ARAVE</name>
<reference evidence="1 2" key="1">
    <citation type="journal article" date="2019" name="Sci. Rep.">
        <title>Orb-weaving spider Araneus ventricosus genome elucidates the spidroin gene catalogue.</title>
        <authorList>
            <person name="Kono N."/>
            <person name="Nakamura H."/>
            <person name="Ohtoshi R."/>
            <person name="Moran D.A.P."/>
            <person name="Shinohara A."/>
            <person name="Yoshida Y."/>
            <person name="Fujiwara M."/>
            <person name="Mori M."/>
            <person name="Tomita M."/>
            <person name="Arakawa K."/>
        </authorList>
    </citation>
    <scope>NUCLEOTIDE SEQUENCE [LARGE SCALE GENOMIC DNA]</scope>
</reference>
<dbReference type="OrthoDB" id="7698527at2759"/>